<feature type="binding site" evidence="13">
    <location>
        <position position="352"/>
    </location>
    <ligand>
        <name>GTP</name>
        <dbReference type="ChEBI" id="CHEBI:37565"/>
    </ligand>
</feature>
<gene>
    <name evidence="13" type="primary">ribA</name>
    <name evidence="16" type="ORF">JH395_09095</name>
    <name evidence="15" type="ORF">LPJSA22_01411</name>
</gene>
<dbReference type="GO" id="GO:0005829">
    <property type="term" value="C:cytosol"/>
    <property type="evidence" value="ECO:0007669"/>
    <property type="project" value="TreeGrafter"/>
</dbReference>
<keyword evidence="10 13" id="KW-0862">Zinc</keyword>
<dbReference type="NCBIfam" id="TIGR00506">
    <property type="entry name" value="ribB"/>
    <property type="match status" value="1"/>
</dbReference>
<feature type="binding site" evidence="13">
    <location>
        <begin position="252"/>
        <end position="256"/>
    </location>
    <ligand>
        <name>GTP</name>
        <dbReference type="ChEBI" id="CHEBI:37565"/>
    </ligand>
</feature>
<evidence type="ECO:0000256" key="10">
    <source>
        <dbReference type="ARBA" id="ARBA00022833"/>
    </source>
</evidence>
<evidence type="ECO:0000256" key="8">
    <source>
        <dbReference type="ARBA" id="ARBA00022741"/>
    </source>
</evidence>
<keyword evidence="9 13" id="KW-0378">Hydrolase</keyword>
<feature type="active site" description="Nucleophile" evidence="13">
    <location>
        <position position="331"/>
    </location>
</feature>
<evidence type="ECO:0000313" key="15">
    <source>
        <dbReference type="EMBL" id="ODO61433.1"/>
    </source>
</evidence>
<dbReference type="InterPro" id="IPR017945">
    <property type="entry name" value="DHBP_synth_RibB-like_a/b_dom"/>
</dbReference>
<feature type="active site" description="Proton acceptor" evidence="13">
    <location>
        <position position="329"/>
    </location>
</feature>
<comment type="catalytic activity">
    <reaction evidence="1">
        <text>D-ribulose 5-phosphate = (2S)-2-hydroxy-3-oxobutyl phosphate + formate + H(+)</text>
        <dbReference type="Rhea" id="RHEA:18457"/>
        <dbReference type="ChEBI" id="CHEBI:15378"/>
        <dbReference type="ChEBI" id="CHEBI:15740"/>
        <dbReference type="ChEBI" id="CHEBI:58121"/>
        <dbReference type="ChEBI" id="CHEBI:58830"/>
        <dbReference type="EC" id="4.1.99.12"/>
    </reaction>
</comment>
<dbReference type="Proteomes" id="UP000094892">
    <property type="component" value="Unassembled WGS sequence"/>
</dbReference>
<dbReference type="GO" id="GO:0009231">
    <property type="term" value="P:riboflavin biosynthetic process"/>
    <property type="evidence" value="ECO:0007669"/>
    <property type="project" value="UniProtKB-UniRule"/>
</dbReference>
<evidence type="ECO:0000256" key="9">
    <source>
        <dbReference type="ARBA" id="ARBA00022801"/>
    </source>
</evidence>
<comment type="function">
    <text evidence="2">Catalyzes the conversion of D-ribulose 5-phosphate to formate and 3,4-dihydroxy-2-butanone 4-phosphate.</text>
</comment>
<keyword evidence="11 13" id="KW-0342">GTP-binding</keyword>
<dbReference type="EC" id="3.5.4.25" evidence="13"/>
<reference evidence="16 18" key="2">
    <citation type="submission" date="2020-12" db="EMBL/GenBank/DDBJ databases">
        <title>Whole genome sequencing of Lactobacillus plantarum PC518.</title>
        <authorList>
            <person name="Guo Q."/>
        </authorList>
    </citation>
    <scope>NUCLEOTIDE SEQUENCE [LARGE SCALE GENOMIC DNA]</scope>
    <source>
        <strain evidence="16 18">PC518</strain>
    </source>
</reference>
<keyword evidence="6 13" id="KW-0686">Riboflavin biosynthesis</keyword>
<evidence type="ECO:0000256" key="1">
    <source>
        <dbReference type="ARBA" id="ARBA00000141"/>
    </source>
</evidence>
<evidence type="ECO:0000256" key="11">
    <source>
        <dbReference type="ARBA" id="ARBA00023134"/>
    </source>
</evidence>
<accession>A0A162EAJ5</accession>
<dbReference type="SUPFAM" id="SSF55821">
    <property type="entry name" value="YrdC/RibB"/>
    <property type="match status" value="1"/>
</dbReference>
<comment type="similarity">
    <text evidence="5">In the N-terminal section; belongs to the DHBP synthase family.</text>
</comment>
<dbReference type="Gene3D" id="3.90.870.10">
    <property type="entry name" value="DHBP synthase"/>
    <property type="match status" value="1"/>
</dbReference>
<comment type="similarity">
    <text evidence="13">Belongs to the GTP cyclohydrolase II family.</text>
</comment>
<dbReference type="HAMAP" id="MF_00179">
    <property type="entry name" value="RibA"/>
    <property type="match status" value="1"/>
</dbReference>
<dbReference type="GO" id="GO:0005525">
    <property type="term" value="F:GTP binding"/>
    <property type="evidence" value="ECO:0007669"/>
    <property type="project" value="UniProtKB-KW"/>
</dbReference>
<evidence type="ECO:0000256" key="6">
    <source>
        <dbReference type="ARBA" id="ARBA00022619"/>
    </source>
</evidence>
<dbReference type="Gene3D" id="3.40.50.10990">
    <property type="entry name" value="GTP cyclohydrolase II"/>
    <property type="match status" value="1"/>
</dbReference>
<feature type="binding site" evidence="13">
    <location>
        <begin position="295"/>
        <end position="297"/>
    </location>
    <ligand>
        <name>GTP</name>
        <dbReference type="ChEBI" id="CHEBI:37565"/>
    </ligand>
</feature>
<dbReference type="EMBL" id="MCOL01000001">
    <property type="protein sequence ID" value="ODO61433.1"/>
    <property type="molecule type" value="Genomic_DNA"/>
</dbReference>
<evidence type="ECO:0000256" key="13">
    <source>
        <dbReference type="HAMAP-Rule" id="MF_00179"/>
    </source>
</evidence>
<dbReference type="InterPro" id="IPR000926">
    <property type="entry name" value="RibA"/>
</dbReference>
<dbReference type="GO" id="GO:0008270">
    <property type="term" value="F:zinc ion binding"/>
    <property type="evidence" value="ECO:0007669"/>
    <property type="project" value="UniProtKB-UniRule"/>
</dbReference>
<evidence type="ECO:0000259" key="14">
    <source>
        <dbReference type="Pfam" id="PF00925"/>
    </source>
</evidence>
<dbReference type="PIRSF" id="PIRSF001259">
    <property type="entry name" value="RibA"/>
    <property type="match status" value="1"/>
</dbReference>
<protein>
    <recommendedName>
        <fullName evidence="13">GTP cyclohydrolase-2</fullName>
        <ecNumber evidence="13">3.5.4.25</ecNumber>
    </recommendedName>
    <alternativeName>
        <fullName evidence="13">GTP cyclohydrolase II</fullName>
    </alternativeName>
</protein>
<dbReference type="FunFam" id="3.40.50.10990:FF:000004">
    <property type="entry name" value="GTP cyclohydrolase II"/>
    <property type="match status" value="1"/>
</dbReference>
<name>A0A162EAJ5_LACPN</name>
<comment type="catalytic activity">
    <reaction evidence="12 13">
        <text>GTP + 4 H2O = 2,5-diamino-6-hydroxy-4-(5-phosphoribosylamino)-pyrimidine + formate + 2 phosphate + 3 H(+)</text>
        <dbReference type="Rhea" id="RHEA:23704"/>
        <dbReference type="ChEBI" id="CHEBI:15377"/>
        <dbReference type="ChEBI" id="CHEBI:15378"/>
        <dbReference type="ChEBI" id="CHEBI:15740"/>
        <dbReference type="ChEBI" id="CHEBI:37565"/>
        <dbReference type="ChEBI" id="CHEBI:43474"/>
        <dbReference type="ChEBI" id="CHEBI:58614"/>
        <dbReference type="EC" id="3.5.4.25"/>
    </reaction>
</comment>
<keyword evidence="8 13" id="KW-0547">Nucleotide-binding</keyword>
<dbReference type="UniPathway" id="UPA00275">
    <property type="reaction ID" value="UER00399"/>
</dbReference>
<dbReference type="PANTHER" id="PTHR21327">
    <property type="entry name" value="GTP CYCLOHYDROLASE II-RELATED"/>
    <property type="match status" value="1"/>
</dbReference>
<dbReference type="GO" id="GO:0003935">
    <property type="term" value="F:GTP cyclohydrolase II activity"/>
    <property type="evidence" value="ECO:0007669"/>
    <property type="project" value="UniProtKB-UniRule"/>
</dbReference>
<feature type="binding site" evidence="13">
    <location>
        <position position="357"/>
    </location>
    <ligand>
        <name>GTP</name>
        <dbReference type="ChEBI" id="CHEBI:37565"/>
    </ligand>
</feature>
<evidence type="ECO:0000256" key="2">
    <source>
        <dbReference type="ARBA" id="ARBA00002284"/>
    </source>
</evidence>
<dbReference type="NCBIfam" id="TIGR00505">
    <property type="entry name" value="ribA"/>
    <property type="match status" value="1"/>
</dbReference>
<dbReference type="InterPro" id="IPR036144">
    <property type="entry name" value="RibA-like_sf"/>
</dbReference>
<organism evidence="15 17">
    <name type="scientific">Lactiplantibacillus plantarum</name>
    <name type="common">Lactobacillus plantarum</name>
    <dbReference type="NCBI Taxonomy" id="1590"/>
    <lineage>
        <taxon>Bacteria</taxon>
        <taxon>Bacillati</taxon>
        <taxon>Bacillota</taxon>
        <taxon>Bacilli</taxon>
        <taxon>Lactobacillales</taxon>
        <taxon>Lactobacillaceae</taxon>
        <taxon>Lactiplantibacillus</taxon>
    </lineage>
</organism>
<evidence type="ECO:0000313" key="17">
    <source>
        <dbReference type="Proteomes" id="UP000094892"/>
    </source>
</evidence>
<feature type="binding site" evidence="13">
    <location>
        <position position="270"/>
    </location>
    <ligand>
        <name>Zn(2+)</name>
        <dbReference type="ChEBI" id="CHEBI:29105"/>
        <note>catalytic</note>
    </ligand>
</feature>
<dbReference type="AlphaFoldDB" id="A0A162EAJ5"/>
<keyword evidence="15" id="KW-0456">Lyase</keyword>
<dbReference type="SMR" id="A0A162EAJ5"/>
<dbReference type="GO" id="GO:0008686">
    <property type="term" value="F:3,4-dihydroxy-2-butanone-4-phosphate synthase activity"/>
    <property type="evidence" value="ECO:0007669"/>
    <property type="project" value="UniProtKB-EC"/>
</dbReference>
<dbReference type="Pfam" id="PF00925">
    <property type="entry name" value="GTP_cyclohydro2"/>
    <property type="match status" value="1"/>
</dbReference>
<dbReference type="Pfam" id="PF00926">
    <property type="entry name" value="DHBP_synthase"/>
    <property type="match status" value="1"/>
</dbReference>
<evidence type="ECO:0000313" key="16">
    <source>
        <dbReference type="EMBL" id="QQM59913.1"/>
    </source>
</evidence>
<dbReference type="InterPro" id="IPR000422">
    <property type="entry name" value="DHBP_synthase_RibB"/>
</dbReference>
<feature type="binding site" evidence="13">
    <location>
        <position position="257"/>
    </location>
    <ligand>
        <name>Zn(2+)</name>
        <dbReference type="ChEBI" id="CHEBI:29105"/>
        <note>catalytic</note>
    </ligand>
</feature>
<evidence type="ECO:0000256" key="4">
    <source>
        <dbReference type="ARBA" id="ARBA00004904"/>
    </source>
</evidence>
<comment type="function">
    <text evidence="13">Catalyzes the conversion of GTP to 2,5-diamino-6-ribosylamino-4(3H)-pyrimidinone 5'-phosphate (DARP), formate and pyrophosphate.</text>
</comment>
<feature type="binding site" evidence="13">
    <location>
        <position position="273"/>
    </location>
    <ligand>
        <name>GTP</name>
        <dbReference type="ChEBI" id="CHEBI:37565"/>
    </ligand>
</feature>
<evidence type="ECO:0000256" key="7">
    <source>
        <dbReference type="ARBA" id="ARBA00022723"/>
    </source>
</evidence>
<reference evidence="15 17" key="1">
    <citation type="submission" date="2016-08" db="EMBL/GenBank/DDBJ databases">
        <title>Genome sequencing of Lactobacillus plantarum JSA22, isolated from fermented soybean paste.</title>
        <authorList>
            <person name="Choi H.S."/>
        </authorList>
    </citation>
    <scope>NUCLEOTIDE SEQUENCE [LARGE SCALE GENOMIC DNA]</scope>
    <source>
        <strain evidence="15 17">JSA22</strain>
    </source>
</reference>
<sequence length="404" mass="43617">MDTMKKVAAALAALKRGELIIVADDETREAEGDMVGLAAKATTATVNRMITSARGLLCVPMAPSIATRLHLTPMTSEHDAFGTAFTVSTDHHTTSTGISAADRATTIQALANPNSQAADFYHPGHVFPLIARTGGLLARRGHTEAAVTLAQLAGVTPAAYICEVIKKNGLMARRRDLKALAEGLQLPLITIEDITTYVIQTGAAQLTTTPSVNLPTKDGKFTMTGFEAPGHTALPVALQAGDISGDEPVLVRLHSECFTGDVLGSRRCDCGDQLHAALQKISQAQRGVFVYLRQEGRGIGLANKLAAYALQEHGVDTYDANVQLGFQPDERRYDIAALILRQMGITRVRLLTNNLDKVEQLRAAGIDVVERVPLEIPANQYDQAYLKTKRDRFHHQLTLTEGHE</sequence>
<evidence type="ECO:0000256" key="12">
    <source>
        <dbReference type="ARBA" id="ARBA00049295"/>
    </source>
</evidence>
<comment type="pathway">
    <text evidence="3 13">Cofactor biosynthesis; riboflavin biosynthesis; 5-amino-6-(D-ribitylamino)uracil from GTP: step 1/4.</text>
</comment>
<dbReference type="RefSeq" id="WP_003640237.1">
    <property type="nucleotide sequence ID" value="NZ_AP028145.1"/>
</dbReference>
<dbReference type="PANTHER" id="PTHR21327:SF18">
    <property type="entry name" value="3,4-DIHYDROXY-2-BUTANONE 4-PHOSPHATE SYNTHASE"/>
    <property type="match status" value="1"/>
</dbReference>
<evidence type="ECO:0000256" key="5">
    <source>
        <dbReference type="ARBA" id="ARBA00005520"/>
    </source>
</evidence>
<comment type="pathway">
    <text evidence="4">Cofactor biosynthesis; riboflavin biosynthesis; 2-hydroxy-3-oxobutyl phosphate from D-ribulose 5-phosphate: step 1/1.</text>
</comment>
<dbReference type="EMBL" id="CP066817">
    <property type="protein sequence ID" value="QQM59913.1"/>
    <property type="molecule type" value="Genomic_DNA"/>
</dbReference>
<keyword evidence="7 13" id="KW-0479">Metal-binding</keyword>
<feature type="binding site" evidence="13">
    <location>
        <position position="268"/>
    </location>
    <ligand>
        <name>Zn(2+)</name>
        <dbReference type="ChEBI" id="CHEBI:29105"/>
        <note>catalytic</note>
    </ligand>
</feature>
<dbReference type="Proteomes" id="UP000595466">
    <property type="component" value="Chromosome"/>
</dbReference>
<dbReference type="InterPro" id="IPR032677">
    <property type="entry name" value="GTP_cyclohydro_II"/>
</dbReference>
<evidence type="ECO:0000256" key="3">
    <source>
        <dbReference type="ARBA" id="ARBA00004853"/>
    </source>
</evidence>
<dbReference type="SUPFAM" id="SSF142695">
    <property type="entry name" value="RibA-like"/>
    <property type="match status" value="1"/>
</dbReference>
<feature type="binding site" evidence="13">
    <location>
        <position position="317"/>
    </location>
    <ligand>
        <name>GTP</name>
        <dbReference type="ChEBI" id="CHEBI:37565"/>
    </ligand>
</feature>
<dbReference type="PATRIC" id="fig|1590.142.peg.1328"/>
<feature type="domain" description="GTP cyclohydrolase II" evidence="14">
    <location>
        <begin position="211"/>
        <end position="373"/>
    </location>
</feature>
<comment type="cofactor">
    <cofactor evidence="13">
        <name>Zn(2+)</name>
        <dbReference type="ChEBI" id="CHEBI:29105"/>
    </cofactor>
    <text evidence="13">Binds 1 zinc ion per subunit.</text>
</comment>
<evidence type="ECO:0000313" key="18">
    <source>
        <dbReference type="Proteomes" id="UP000595466"/>
    </source>
</evidence>
<proteinExistence type="inferred from homology"/>
<dbReference type="CDD" id="cd00641">
    <property type="entry name" value="GTP_cyclohydro2"/>
    <property type="match status" value="1"/>
</dbReference>
<dbReference type="NCBIfam" id="NF001591">
    <property type="entry name" value="PRK00393.1"/>
    <property type="match status" value="1"/>
</dbReference>